<organism evidence="1 2">
    <name type="scientific">Gelidibacter salicanalis</name>
    <dbReference type="NCBI Taxonomy" id="291193"/>
    <lineage>
        <taxon>Bacteria</taxon>
        <taxon>Pseudomonadati</taxon>
        <taxon>Bacteroidota</taxon>
        <taxon>Flavobacteriia</taxon>
        <taxon>Flavobacteriales</taxon>
        <taxon>Flavobacteriaceae</taxon>
        <taxon>Gelidibacter</taxon>
    </lineage>
</organism>
<comment type="caution">
    <text evidence="1">The sequence shown here is derived from an EMBL/GenBank/DDBJ whole genome shotgun (WGS) entry which is preliminary data.</text>
</comment>
<dbReference type="EMBL" id="JAEHJZ010000076">
    <property type="protein sequence ID" value="MBJ7883040.1"/>
    <property type="molecule type" value="Genomic_DNA"/>
</dbReference>
<accession>A0A934KW13</accession>
<protein>
    <submittedName>
        <fullName evidence="1">Uncharacterized protein</fullName>
    </submittedName>
</protein>
<dbReference type="InterPro" id="IPR058915">
    <property type="entry name" value="AcrVA2-like"/>
</dbReference>
<dbReference type="Proteomes" id="UP000662373">
    <property type="component" value="Unassembled WGS sequence"/>
</dbReference>
<gene>
    <name evidence="1" type="ORF">JEM65_20615</name>
</gene>
<dbReference type="Pfam" id="PF26125">
    <property type="entry name" value="AcrVA2-like"/>
    <property type="match status" value="1"/>
</dbReference>
<reference evidence="1 2" key="1">
    <citation type="submission" date="2020-09" db="EMBL/GenBank/DDBJ databases">
        <title>Draft genome of Gelidibacter salicanalis PAMC21136.</title>
        <authorList>
            <person name="Park H."/>
        </authorList>
    </citation>
    <scope>NUCLEOTIDE SEQUENCE [LARGE SCALE GENOMIC DNA]</scope>
    <source>
        <strain evidence="1 2">PAMC21136</strain>
    </source>
</reference>
<evidence type="ECO:0000313" key="1">
    <source>
        <dbReference type="EMBL" id="MBJ7883040.1"/>
    </source>
</evidence>
<name>A0A934KW13_9FLAO</name>
<proteinExistence type="predicted"/>
<evidence type="ECO:0000313" key="2">
    <source>
        <dbReference type="Proteomes" id="UP000662373"/>
    </source>
</evidence>
<dbReference type="AlphaFoldDB" id="A0A934KW13"/>
<dbReference type="RefSeq" id="WP_199603573.1">
    <property type="nucleotide sequence ID" value="NZ_JAEHJZ010000076.1"/>
</dbReference>
<sequence length="374" mass="44592">MKETELLYHYPYRVDKEHNFRHFVKEYNSFEKTVFSPYNAQIHGNFYEYLQTRDDLSETDKYKMLYLNGKYRRWEWWYKYGQNIFAFSKELLELLSHTDINEVKANDFKLPYDIFYLSLKPLKIKVQPDRNEIIEGVYVETNIYDPSGVHNEGYFEISLQFVGEFEDYFVELCNIKDKEGFPIGGFWNMFFMFSKEEGITTMDEAIKESIEWTKNELFPKTKDGKISDEFLDYFGSHLKLIEKILKLVINCLLYLSQPNEKVDNEIKIPENLPSNFDKKLSFAKTKKQRDKVVKKITEIGFSKINFIGNSFKSHTISNTTNNRTNTHWRRGHWRNQKFGENLSQSKLLWILPTIVNKEKGEPTKGHLYSVDKNN</sequence>
<keyword evidence="2" id="KW-1185">Reference proteome</keyword>